<gene>
    <name evidence="1" type="ORF">A8F95_08440</name>
</gene>
<evidence type="ECO:0000313" key="2">
    <source>
        <dbReference type="Proteomes" id="UP000092578"/>
    </source>
</evidence>
<sequence length="94" mass="10583">MRKVEWITKDMTRTRLDQDLLYSLGAFLTVCRIHSNETEARIPAAVNAFLGEAAVLGKIPSSVDNKEDVDRETLGCDQIRVAIEKDFAVIDFKI</sequence>
<accession>A0A1B9AUC2</accession>
<protein>
    <submittedName>
        <fullName evidence="1">Uncharacterized protein</fullName>
    </submittedName>
</protein>
<keyword evidence="2" id="KW-1185">Reference proteome</keyword>
<evidence type="ECO:0000313" key="1">
    <source>
        <dbReference type="EMBL" id="OCA87268.1"/>
    </source>
</evidence>
<proteinExistence type="predicted"/>
<dbReference type="EMBL" id="MAYT01000023">
    <property type="protein sequence ID" value="OCA87268.1"/>
    <property type="molecule type" value="Genomic_DNA"/>
</dbReference>
<organism evidence="1 2">
    <name type="scientific">Pseudobacillus wudalianchiensis</name>
    <dbReference type="NCBI Taxonomy" id="1743143"/>
    <lineage>
        <taxon>Bacteria</taxon>
        <taxon>Bacillati</taxon>
        <taxon>Bacillota</taxon>
        <taxon>Bacilli</taxon>
        <taxon>Bacillales</taxon>
        <taxon>Bacillaceae</taxon>
        <taxon>Pseudobacillus</taxon>
    </lineage>
</organism>
<name>A0A1B9AUC2_9BACI</name>
<comment type="caution">
    <text evidence="1">The sequence shown here is derived from an EMBL/GenBank/DDBJ whole genome shotgun (WGS) entry which is preliminary data.</text>
</comment>
<dbReference type="AlphaFoldDB" id="A0A1B9AUC2"/>
<dbReference type="RefSeq" id="WP_065410717.1">
    <property type="nucleotide sequence ID" value="NZ_MAYT01000023.1"/>
</dbReference>
<reference evidence="2" key="1">
    <citation type="submission" date="2016-05" db="EMBL/GenBank/DDBJ databases">
        <authorList>
            <person name="Liu B."/>
            <person name="Wang J."/>
            <person name="Zhu Y."/>
            <person name="Liu G."/>
            <person name="Chen Q."/>
            <person name="Chen Z."/>
            <person name="Lan J."/>
            <person name="Che J."/>
            <person name="Ge C."/>
            <person name="Shi H."/>
            <person name="Pan Z."/>
            <person name="Liu X."/>
        </authorList>
    </citation>
    <scope>NUCLEOTIDE SEQUENCE [LARGE SCALE GENOMIC DNA]</scope>
    <source>
        <strain evidence="2">FJAT-27215</strain>
    </source>
</reference>
<dbReference type="Proteomes" id="UP000092578">
    <property type="component" value="Unassembled WGS sequence"/>
</dbReference>